<dbReference type="AlphaFoldDB" id="A0A9P1CFM3"/>
<reference evidence="2" key="1">
    <citation type="submission" date="2022-10" db="EMBL/GenBank/DDBJ databases">
        <authorList>
            <person name="Chen Y."/>
            <person name="Dougan E. K."/>
            <person name="Chan C."/>
            <person name="Rhodes N."/>
            <person name="Thang M."/>
        </authorList>
    </citation>
    <scope>NUCLEOTIDE SEQUENCE</scope>
</reference>
<proteinExistence type="predicted"/>
<feature type="transmembrane region" description="Helical" evidence="1">
    <location>
        <begin position="151"/>
        <end position="172"/>
    </location>
</feature>
<dbReference type="PROSITE" id="PS51257">
    <property type="entry name" value="PROKAR_LIPOPROTEIN"/>
    <property type="match status" value="1"/>
</dbReference>
<dbReference type="OrthoDB" id="46308at2759"/>
<accession>A0A9P1CFM3</accession>
<sequence length="273" mass="28639">MGPSRCRRHGVALVVAVQVMAGASCFLGKSAVPSRSLTPQRPSPHFAPTRGRLARSVAERTEAKDPTAALALVGAFVGPFVDAIHNQALLSYDVLPVTLNLGLGFAKTSLLVPPLLALAYALLGSLLPRLLEAIGGTEAVGRLPLLRPQPVLRAVLAVASTCFIIKISELLVTSDGPSALLLLSLLALFQWAALDGRRSSLTLALLAGLLGPLAELPLISLGAWHYTQPDYWPLTWLGLGPGTWAALSMVTGPCYFAVTTDAIALGRLFAGKL</sequence>
<keyword evidence="4" id="KW-0328">Glycosyltransferase</keyword>
<dbReference type="Proteomes" id="UP001152797">
    <property type="component" value="Unassembled WGS sequence"/>
</dbReference>
<protein>
    <submittedName>
        <fullName evidence="4">UDP-N-acetylglucosamine--peptide N-acetylglucosaminyltransferase 110 kDa subunit</fullName>
    </submittedName>
</protein>
<keyword evidence="1" id="KW-0472">Membrane</keyword>
<dbReference type="EMBL" id="CAMXCT010001446">
    <property type="protein sequence ID" value="CAI3990163.1"/>
    <property type="molecule type" value="Genomic_DNA"/>
</dbReference>
<feature type="transmembrane region" description="Helical" evidence="1">
    <location>
        <begin position="178"/>
        <end position="194"/>
    </location>
</feature>
<dbReference type="PANTHER" id="PTHR36774">
    <property type="entry name" value="INSULIN-INDUCED PROTEIN"/>
    <property type="match status" value="1"/>
</dbReference>
<reference evidence="3" key="2">
    <citation type="submission" date="2024-04" db="EMBL/GenBank/DDBJ databases">
        <authorList>
            <person name="Chen Y."/>
            <person name="Shah S."/>
            <person name="Dougan E. K."/>
            <person name="Thang M."/>
            <person name="Chan C."/>
        </authorList>
    </citation>
    <scope>NUCLEOTIDE SEQUENCE [LARGE SCALE GENOMIC DNA]</scope>
</reference>
<keyword evidence="5" id="KW-1185">Reference proteome</keyword>
<organism evidence="2">
    <name type="scientific">Cladocopium goreaui</name>
    <dbReference type="NCBI Taxonomy" id="2562237"/>
    <lineage>
        <taxon>Eukaryota</taxon>
        <taxon>Sar</taxon>
        <taxon>Alveolata</taxon>
        <taxon>Dinophyceae</taxon>
        <taxon>Suessiales</taxon>
        <taxon>Symbiodiniaceae</taxon>
        <taxon>Cladocopium</taxon>
    </lineage>
</organism>
<feature type="transmembrane region" description="Helical" evidence="1">
    <location>
        <begin position="201"/>
        <end position="224"/>
    </location>
</feature>
<keyword evidence="1" id="KW-0812">Transmembrane</keyword>
<evidence type="ECO:0000256" key="1">
    <source>
        <dbReference type="SAM" id="Phobius"/>
    </source>
</evidence>
<comment type="caution">
    <text evidence="2">The sequence shown here is derived from an EMBL/GenBank/DDBJ whole genome shotgun (WGS) entry which is preliminary data.</text>
</comment>
<dbReference type="PANTHER" id="PTHR36774:SF1">
    <property type="entry name" value="INSULIN-INDUCED PROTEIN"/>
    <property type="match status" value="1"/>
</dbReference>
<keyword evidence="4" id="KW-0808">Transferase</keyword>
<evidence type="ECO:0000313" key="3">
    <source>
        <dbReference type="EMBL" id="CAL1143538.1"/>
    </source>
</evidence>
<name>A0A9P1CFM3_9DINO</name>
<dbReference type="EMBL" id="CAMXCT030001446">
    <property type="protein sequence ID" value="CAL4777475.1"/>
    <property type="molecule type" value="Genomic_DNA"/>
</dbReference>
<dbReference type="EMBL" id="CAMXCT020001446">
    <property type="protein sequence ID" value="CAL1143538.1"/>
    <property type="molecule type" value="Genomic_DNA"/>
</dbReference>
<keyword evidence="1" id="KW-1133">Transmembrane helix</keyword>
<feature type="transmembrane region" description="Helical" evidence="1">
    <location>
        <begin position="110"/>
        <end position="131"/>
    </location>
</feature>
<evidence type="ECO:0000313" key="2">
    <source>
        <dbReference type="EMBL" id="CAI3990163.1"/>
    </source>
</evidence>
<feature type="transmembrane region" description="Helical" evidence="1">
    <location>
        <begin position="244"/>
        <end position="270"/>
    </location>
</feature>
<evidence type="ECO:0000313" key="4">
    <source>
        <dbReference type="EMBL" id="CAL4777475.1"/>
    </source>
</evidence>
<evidence type="ECO:0000313" key="5">
    <source>
        <dbReference type="Proteomes" id="UP001152797"/>
    </source>
</evidence>
<gene>
    <name evidence="2" type="ORF">C1SCF055_LOCUS17178</name>
</gene>
<dbReference type="GO" id="GO:0016757">
    <property type="term" value="F:glycosyltransferase activity"/>
    <property type="evidence" value="ECO:0007669"/>
    <property type="project" value="UniProtKB-KW"/>
</dbReference>